<dbReference type="SMART" id="SM00382">
    <property type="entry name" value="AAA"/>
    <property type="match status" value="1"/>
</dbReference>
<feature type="transmembrane region" description="Helical" evidence="7">
    <location>
        <begin position="252"/>
        <end position="277"/>
    </location>
</feature>
<dbReference type="InterPro" id="IPR036640">
    <property type="entry name" value="ABC1_TM_sf"/>
</dbReference>
<dbReference type="GO" id="GO:0140359">
    <property type="term" value="F:ABC-type transporter activity"/>
    <property type="evidence" value="ECO:0007669"/>
    <property type="project" value="InterPro"/>
</dbReference>
<dbReference type="Proteomes" id="UP001165413">
    <property type="component" value="Unassembled WGS sequence"/>
</dbReference>
<dbReference type="EMBL" id="JANATA010000006">
    <property type="protein sequence ID" value="MCP3428274.1"/>
    <property type="molecule type" value="Genomic_DNA"/>
</dbReference>
<proteinExistence type="predicted"/>
<evidence type="ECO:0000256" key="4">
    <source>
        <dbReference type="ARBA" id="ARBA00022840"/>
    </source>
</evidence>
<feature type="domain" description="ABC transporter" evidence="8">
    <location>
        <begin position="362"/>
        <end position="567"/>
    </location>
</feature>
<dbReference type="NCBIfam" id="TIGR02857">
    <property type="entry name" value="CydD"/>
    <property type="match status" value="1"/>
</dbReference>
<dbReference type="Pfam" id="PF00664">
    <property type="entry name" value="ABC_membrane"/>
    <property type="match status" value="1"/>
</dbReference>
<evidence type="ECO:0000256" key="3">
    <source>
        <dbReference type="ARBA" id="ARBA00022741"/>
    </source>
</evidence>
<dbReference type="SUPFAM" id="SSF52540">
    <property type="entry name" value="P-loop containing nucleoside triphosphate hydrolases"/>
    <property type="match status" value="1"/>
</dbReference>
<feature type="transmembrane region" description="Helical" evidence="7">
    <location>
        <begin position="69"/>
        <end position="87"/>
    </location>
</feature>
<reference evidence="10" key="1">
    <citation type="submission" date="2022-07" db="EMBL/GenBank/DDBJ databases">
        <title>Characterization of the Novel Bacterium Alteromonas immobilis LMIT006 and Alteromonas gregis LMIT007.</title>
        <authorList>
            <person name="Lin X."/>
        </authorList>
    </citation>
    <scope>NUCLEOTIDE SEQUENCE</scope>
    <source>
        <strain evidence="10">LMIT007</strain>
    </source>
</reference>
<dbReference type="GO" id="GO:0005524">
    <property type="term" value="F:ATP binding"/>
    <property type="evidence" value="ECO:0007669"/>
    <property type="project" value="UniProtKB-KW"/>
</dbReference>
<dbReference type="RefSeq" id="WP_254099444.1">
    <property type="nucleotide sequence ID" value="NZ_JANATA010000006.1"/>
</dbReference>
<dbReference type="GO" id="GO:0005886">
    <property type="term" value="C:plasma membrane"/>
    <property type="evidence" value="ECO:0007669"/>
    <property type="project" value="UniProtKB-SubCell"/>
</dbReference>
<comment type="caution">
    <text evidence="10">The sequence shown here is derived from an EMBL/GenBank/DDBJ whole genome shotgun (WGS) entry which is preliminary data.</text>
</comment>
<evidence type="ECO:0000256" key="5">
    <source>
        <dbReference type="ARBA" id="ARBA00022989"/>
    </source>
</evidence>
<evidence type="ECO:0000259" key="8">
    <source>
        <dbReference type="PROSITE" id="PS50893"/>
    </source>
</evidence>
<evidence type="ECO:0000313" key="11">
    <source>
        <dbReference type="Proteomes" id="UP001165413"/>
    </source>
</evidence>
<feature type="transmembrane region" description="Helical" evidence="7">
    <location>
        <begin position="176"/>
        <end position="197"/>
    </location>
</feature>
<dbReference type="InterPro" id="IPR017871">
    <property type="entry name" value="ABC_transporter-like_CS"/>
</dbReference>
<dbReference type="InterPro" id="IPR027417">
    <property type="entry name" value="P-loop_NTPase"/>
</dbReference>
<organism evidence="10 11">
    <name type="scientific">Opacimonas viscosa</name>
    <dbReference type="NCBI Taxonomy" id="2961944"/>
    <lineage>
        <taxon>Bacteria</taxon>
        <taxon>Pseudomonadati</taxon>
        <taxon>Pseudomonadota</taxon>
        <taxon>Gammaproteobacteria</taxon>
        <taxon>Alteromonadales</taxon>
        <taxon>Alteromonadaceae</taxon>
        <taxon>Opacimonas</taxon>
    </lineage>
</organism>
<dbReference type="InterPro" id="IPR003439">
    <property type="entry name" value="ABC_transporter-like_ATP-bd"/>
</dbReference>
<sequence>MPQEKLSLASFKDVNTGQDFLKTCLNSHQAQLRLAVLCGALSTFLLCVQWGVVSWLVHEVVVDEKKISATLSLIIILVMTIVLKVIVTKLQTHFSELASAEICYEIRQVLLAHWNKISPCQRQISPAASATQLIDDVHNMEGYFSRYWPQQMLSVIAPLLIFFVVLWLNWLCALLLLISAPLIPLFMILIGMGAETVNARHMLLRQRLSGHFLNRIQHLQVVKLLGATTQLEDEIKTKSEQYRVVIMRTLKIAFLSSTVLEFFTSIAIASLAMYIGFSLYGAITWGPAQEISLFSGLFMLLLAPEFFQPLRILSQYYHDKASALGAADNLLPQLGQLHHITQTTTAVERPFPISIHSPGPQLYLRDLSIGIVGEAVLAQNINLRAKGGQIIAVSGPSGIGKTMLLNTLVGYLPPIKGQIKILPQSNISYLPQRPWFKNGTILDNITALAPLAEVDDIWQALDRVGLQKELKESKRGLDTNIGDLGLGLSGGQLQRIALSRILLQPSPIIILDEPTAKLDRESRNTVIDVIQALAQSSIVIVATHDHALIQIAQQVIDFASLRYESRS</sequence>
<dbReference type="PANTHER" id="PTHR24221:SF261">
    <property type="entry name" value="GLUTATHIONE_L-CYSTEINE TRANSPORT SYSTEM ATP-BINDING_PERMEASE PROTEIN CYDD"/>
    <property type="match status" value="1"/>
</dbReference>
<dbReference type="InterPro" id="IPR039421">
    <property type="entry name" value="Type_1_exporter"/>
</dbReference>
<dbReference type="GO" id="GO:0034040">
    <property type="term" value="F:ATPase-coupled lipid transmembrane transporter activity"/>
    <property type="evidence" value="ECO:0007669"/>
    <property type="project" value="TreeGrafter"/>
</dbReference>
<dbReference type="GO" id="GO:0042883">
    <property type="term" value="P:cysteine transport"/>
    <property type="evidence" value="ECO:0007669"/>
    <property type="project" value="InterPro"/>
</dbReference>
<protein>
    <submittedName>
        <fullName evidence="10">Thiol reductant ABC exporter subunit CydD</fullName>
    </submittedName>
</protein>
<feature type="domain" description="ABC transmembrane type-1" evidence="9">
    <location>
        <begin position="34"/>
        <end position="322"/>
    </location>
</feature>
<dbReference type="AlphaFoldDB" id="A0AA42BL61"/>
<evidence type="ECO:0000256" key="6">
    <source>
        <dbReference type="ARBA" id="ARBA00023136"/>
    </source>
</evidence>
<dbReference type="PROSITE" id="PS00211">
    <property type="entry name" value="ABC_TRANSPORTER_1"/>
    <property type="match status" value="1"/>
</dbReference>
<dbReference type="PANTHER" id="PTHR24221">
    <property type="entry name" value="ATP-BINDING CASSETTE SUB-FAMILY B"/>
    <property type="match status" value="1"/>
</dbReference>
<keyword evidence="5 7" id="KW-1133">Transmembrane helix</keyword>
<dbReference type="Gene3D" id="1.20.1560.10">
    <property type="entry name" value="ABC transporter type 1, transmembrane domain"/>
    <property type="match status" value="1"/>
</dbReference>
<dbReference type="InterPro" id="IPR011527">
    <property type="entry name" value="ABC1_TM_dom"/>
</dbReference>
<evidence type="ECO:0000259" key="9">
    <source>
        <dbReference type="PROSITE" id="PS50929"/>
    </source>
</evidence>
<dbReference type="GO" id="GO:0016887">
    <property type="term" value="F:ATP hydrolysis activity"/>
    <property type="evidence" value="ECO:0007669"/>
    <property type="project" value="InterPro"/>
</dbReference>
<keyword evidence="4" id="KW-0067">ATP-binding</keyword>
<dbReference type="PROSITE" id="PS50929">
    <property type="entry name" value="ABC_TM1F"/>
    <property type="match status" value="1"/>
</dbReference>
<evidence type="ECO:0000256" key="1">
    <source>
        <dbReference type="ARBA" id="ARBA00004651"/>
    </source>
</evidence>
<gene>
    <name evidence="10" type="primary">cydD</name>
    <name evidence="10" type="ORF">NLF92_04870</name>
</gene>
<feature type="transmembrane region" description="Helical" evidence="7">
    <location>
        <begin position="152"/>
        <end position="170"/>
    </location>
</feature>
<keyword evidence="3" id="KW-0547">Nucleotide-binding</keyword>
<keyword evidence="2 7" id="KW-0812">Transmembrane</keyword>
<evidence type="ECO:0000256" key="7">
    <source>
        <dbReference type="SAM" id="Phobius"/>
    </source>
</evidence>
<dbReference type="Pfam" id="PF00005">
    <property type="entry name" value="ABC_tran"/>
    <property type="match status" value="1"/>
</dbReference>
<feature type="transmembrane region" description="Helical" evidence="7">
    <location>
        <begin position="34"/>
        <end position="57"/>
    </location>
</feature>
<accession>A0AA42BL61</accession>
<name>A0AA42BL61_9ALTE</name>
<dbReference type="SUPFAM" id="SSF90123">
    <property type="entry name" value="ABC transporter transmembrane region"/>
    <property type="match status" value="1"/>
</dbReference>
<dbReference type="PROSITE" id="PS50893">
    <property type="entry name" value="ABC_TRANSPORTER_2"/>
    <property type="match status" value="1"/>
</dbReference>
<keyword evidence="11" id="KW-1185">Reference proteome</keyword>
<keyword evidence="6 7" id="KW-0472">Membrane</keyword>
<evidence type="ECO:0000256" key="2">
    <source>
        <dbReference type="ARBA" id="ARBA00022692"/>
    </source>
</evidence>
<dbReference type="CDD" id="cd18584">
    <property type="entry name" value="ABC_6TM_AarD_CydD"/>
    <property type="match status" value="1"/>
</dbReference>
<dbReference type="InterPro" id="IPR003593">
    <property type="entry name" value="AAA+_ATPase"/>
</dbReference>
<dbReference type="Gene3D" id="3.40.50.300">
    <property type="entry name" value="P-loop containing nucleotide triphosphate hydrolases"/>
    <property type="match status" value="1"/>
</dbReference>
<comment type="subcellular location">
    <subcellularLocation>
        <location evidence="1">Cell membrane</location>
        <topology evidence="1">Multi-pass membrane protein</topology>
    </subcellularLocation>
</comment>
<dbReference type="InterPro" id="IPR014216">
    <property type="entry name" value="ABC_transptr_CydD"/>
</dbReference>
<evidence type="ECO:0000313" key="10">
    <source>
        <dbReference type="EMBL" id="MCP3428274.1"/>
    </source>
</evidence>